<evidence type="ECO:0000313" key="13">
    <source>
        <dbReference type="EMBL" id="KAA0157077.1"/>
    </source>
</evidence>
<dbReference type="AlphaFoldDB" id="A0A5A8CXB9"/>
<proteinExistence type="inferred from homology"/>
<protein>
    <recommendedName>
        <fullName evidence="12">VLRF1 domain-containing protein</fullName>
    </recommendedName>
</protein>
<keyword evidence="7 10" id="KW-0378">Hydrolase</keyword>
<evidence type="ECO:0000256" key="11">
    <source>
        <dbReference type="SAM" id="MobiDB-lite"/>
    </source>
</evidence>
<evidence type="ECO:0000256" key="4">
    <source>
        <dbReference type="ARBA" id="ARBA00022722"/>
    </source>
</evidence>
<feature type="region of interest" description="Disordered" evidence="11">
    <location>
        <begin position="307"/>
        <end position="472"/>
    </location>
</feature>
<organism evidence="13 14">
    <name type="scientific">Cafeteria roenbergensis</name>
    <name type="common">Marine flagellate</name>
    <dbReference type="NCBI Taxonomy" id="33653"/>
    <lineage>
        <taxon>Eukaryota</taxon>
        <taxon>Sar</taxon>
        <taxon>Stramenopiles</taxon>
        <taxon>Bigyra</taxon>
        <taxon>Opalozoa</taxon>
        <taxon>Bicosoecida</taxon>
        <taxon>Cafeteriaceae</taxon>
        <taxon>Cafeteria</taxon>
    </lineage>
</organism>
<feature type="domain" description="VLRF1" evidence="12">
    <location>
        <begin position="95"/>
        <end position="285"/>
    </location>
</feature>
<keyword evidence="14" id="KW-1185">Reference proteome</keyword>
<feature type="active site" evidence="10">
    <location>
        <position position="156"/>
    </location>
</feature>
<comment type="caution">
    <text evidence="13">The sequence shown here is derived from an EMBL/GenBank/DDBJ whole genome shotgun (WGS) entry which is preliminary data.</text>
</comment>
<keyword evidence="9" id="KW-0175">Coiled coil</keyword>
<feature type="compositionally biased region" description="Basic residues" evidence="11">
    <location>
        <begin position="420"/>
        <end position="431"/>
    </location>
</feature>
<dbReference type="GO" id="GO:0005737">
    <property type="term" value="C:cytoplasm"/>
    <property type="evidence" value="ECO:0007669"/>
    <property type="project" value="UniProtKB-SubCell"/>
</dbReference>
<feature type="compositionally biased region" description="Low complexity" evidence="11">
    <location>
        <begin position="397"/>
        <end position="408"/>
    </location>
</feature>
<comment type="domain">
    <text evidence="10">The VLRF1 domain mediates binding to the 60S ribosomal subunit.</text>
</comment>
<evidence type="ECO:0000256" key="8">
    <source>
        <dbReference type="ARBA" id="ARBA00023043"/>
    </source>
</evidence>
<feature type="compositionally biased region" description="Low complexity" evidence="11">
    <location>
        <begin position="438"/>
        <end position="457"/>
    </location>
</feature>
<evidence type="ECO:0000256" key="9">
    <source>
        <dbReference type="ARBA" id="ARBA00023054"/>
    </source>
</evidence>
<keyword evidence="4 10" id="KW-0540">Nuclease</keyword>
<evidence type="ECO:0000256" key="10">
    <source>
        <dbReference type="PROSITE-ProRule" id="PRU01389"/>
    </source>
</evidence>
<gene>
    <name evidence="13" type="ORF">FNF29_00429</name>
</gene>
<keyword evidence="5" id="KW-0677">Repeat</keyword>
<feature type="compositionally biased region" description="Basic and acidic residues" evidence="11">
    <location>
        <begin position="409"/>
        <end position="419"/>
    </location>
</feature>
<feature type="compositionally biased region" description="Low complexity" evidence="11">
    <location>
        <begin position="315"/>
        <end position="326"/>
    </location>
</feature>
<keyword evidence="8" id="KW-0040">ANK repeat</keyword>
<keyword evidence="3 10" id="KW-0963">Cytoplasm</keyword>
<evidence type="ECO:0000256" key="7">
    <source>
        <dbReference type="ARBA" id="ARBA00022801"/>
    </source>
</evidence>
<evidence type="ECO:0000313" key="14">
    <source>
        <dbReference type="Proteomes" id="UP000323011"/>
    </source>
</evidence>
<comment type="similarity">
    <text evidence="2 10">Belongs to the ANKZF1/VMS1 family.</text>
</comment>
<feature type="region of interest" description="Disordered" evidence="11">
    <location>
        <begin position="143"/>
        <end position="178"/>
    </location>
</feature>
<dbReference type="Pfam" id="PF18826">
    <property type="entry name" value="bVLRF1"/>
    <property type="match status" value="1"/>
</dbReference>
<dbReference type="PANTHER" id="PTHR16036:SF2">
    <property type="entry name" value="TRNA ENDONUCLEASE ANKZF1"/>
    <property type="match status" value="1"/>
</dbReference>
<dbReference type="GO" id="GO:0004519">
    <property type="term" value="F:endonuclease activity"/>
    <property type="evidence" value="ECO:0007669"/>
    <property type="project" value="UniProtKB-KW"/>
</dbReference>
<evidence type="ECO:0000259" key="12">
    <source>
        <dbReference type="PROSITE" id="PS52044"/>
    </source>
</evidence>
<dbReference type="GO" id="GO:0016787">
    <property type="term" value="F:hydrolase activity"/>
    <property type="evidence" value="ECO:0007669"/>
    <property type="project" value="UniProtKB-KW"/>
</dbReference>
<keyword evidence="6 10" id="KW-0255">Endonuclease</keyword>
<dbReference type="PANTHER" id="PTHR16036">
    <property type="entry name" value="ANKYRIN REPEAT AND ZINC FINGER DOMAIN-CONTAINING PROTEIN 1"/>
    <property type="match status" value="1"/>
</dbReference>
<dbReference type="InterPro" id="IPR047139">
    <property type="entry name" value="ANKZ1/VMS1"/>
</dbReference>
<evidence type="ECO:0000256" key="6">
    <source>
        <dbReference type="ARBA" id="ARBA00022759"/>
    </source>
</evidence>
<evidence type="ECO:0000256" key="1">
    <source>
        <dbReference type="ARBA" id="ARBA00004496"/>
    </source>
</evidence>
<dbReference type="Proteomes" id="UP000323011">
    <property type="component" value="Unassembled WGS sequence"/>
</dbReference>
<accession>A0A5A8CXB9</accession>
<dbReference type="GO" id="GO:0036503">
    <property type="term" value="P:ERAD pathway"/>
    <property type="evidence" value="ECO:0007669"/>
    <property type="project" value="TreeGrafter"/>
</dbReference>
<dbReference type="PROSITE" id="PS52044">
    <property type="entry name" value="VLRF1"/>
    <property type="match status" value="1"/>
</dbReference>
<name>A0A5A8CXB9_CAFRO</name>
<sequence length="605" mass="61404">MALDDRGLSLSAPRAASEWADLEGEISSSLPVGNTLLPVLASAVMSASERRRFAAAVFDPSPLRAGLEEREALPGLRRRRAARSAMEARAHAGAASEASAVAADAAGDAAAAAAAAAAESGLRVPLAAMDLLARRRCLAHTTHSAYTVRRKQGGAQSSRDSGGGGRPRSMGAKLRREGERKLRRSIAATFAGWEPLVRRCCRVFIGCASSTEGELMTAETADADSSVLQAAQAASRATAEAAGVPAPARPFGLRRSDDRIRRIPFATGKPGFAEACASFTKLLACEDAGEWDAHLSVVAEAVLARGPGDGGASDGGRAMAGPRAGPESSARGAPGAAPESSMGRAPSSATEASDSGMDRVAQESRGFARLGSHQSESSDDEDGASGASGADDDEDAALAPAADEGAGAAEKEARAERERQRRRAKRARRRDNARAAKSRAAAAEAGTAGAPAVAETADSAEPTPAASKESVLSLAPADVVAKARVAVLRARTEVDAVAASLAGTLRVPQHILASAIEARGGGEASTVIGPAEVRSRCQLATDMVAAGLEAGQLLEILGWSDAAAVAVAAADDPSAWASLRFTARGDAEEAAVAAALLPVRTQGPA</sequence>
<dbReference type="InterPro" id="IPR041175">
    <property type="entry name" value="VLRF1/Vms1"/>
</dbReference>
<dbReference type="EMBL" id="VLTN01000002">
    <property type="protein sequence ID" value="KAA0157077.1"/>
    <property type="molecule type" value="Genomic_DNA"/>
</dbReference>
<evidence type="ECO:0000256" key="3">
    <source>
        <dbReference type="ARBA" id="ARBA00022490"/>
    </source>
</evidence>
<evidence type="ECO:0000256" key="2">
    <source>
        <dbReference type="ARBA" id="ARBA00009262"/>
    </source>
</evidence>
<comment type="subcellular location">
    <subcellularLocation>
        <location evidence="1">Cytoplasm</location>
    </subcellularLocation>
</comment>
<reference evidence="13 14" key="1">
    <citation type="submission" date="2019-07" db="EMBL/GenBank/DDBJ databases">
        <title>Genomes of Cafeteria roenbergensis.</title>
        <authorList>
            <person name="Fischer M.G."/>
            <person name="Hackl T."/>
            <person name="Roman M."/>
        </authorList>
    </citation>
    <scope>NUCLEOTIDE SEQUENCE [LARGE SCALE GENOMIC DNA]</scope>
    <source>
        <strain evidence="13 14">BVI</strain>
    </source>
</reference>
<evidence type="ECO:0000256" key="5">
    <source>
        <dbReference type="ARBA" id="ARBA00022737"/>
    </source>
</evidence>